<feature type="transmembrane region" description="Helical" evidence="1">
    <location>
        <begin position="6"/>
        <end position="27"/>
    </location>
</feature>
<sequence>MKKTPIIAGVVGLGILGGAYLGGLYISGNKAMSVLHRWVDEANRSSGVDYLSLQEDRGLFRSTVHLSAANPTQPWTLGDAQLTFHHGIFSTDIDGKFMLNDPRWQSLPPIKKNGGLDVEGHIKSFGSQGSFVQTGIRGHVDDAKPESEFSAFLRAELTSGFDQGTTDTLRALIAKGMNEQAPEGADGHSDGKEQNILLSVKAHGPKARVDIEMPILYQRNSASTDASTVLSFRINGEDVLKPYGIESVSGVSHTTYDKYHRGSYARFDIPGKFMLPKSRVTDDLGYMSDLNFQARVDDKGASAALNIAGMEFQSEDSPFSMGPLRISAFSDIETYSHLMDLSRTLKSMPQEEQAAALKTLGTRLPDIHLELHDMLLKGNDDEDTAAESSLKSATMDIVRDLSAPVTHFDLKASDINGSGIEHAEFSQRITIDQPIIDTAISVLQVWGHARNQPSQAQLDDIKQQVLTLLKSSPRIVLNEWSFAAHNFPRPMTATGELSVLGDTLQSLDDLSEKSVKAHVTITGLPDELASETLMRGVDSVNTDTPVEIDFLAGKLSVNGEQVQ</sequence>
<reference evidence="2 3" key="1">
    <citation type="submission" date="2018-09" db="EMBL/GenBank/DDBJ databases">
        <title>Zymobacter palmae IAM14233 (=T109) whole genome analysis.</title>
        <authorList>
            <person name="Yanase H."/>
        </authorList>
    </citation>
    <scope>NUCLEOTIDE SEQUENCE [LARGE SCALE GENOMIC DNA]</scope>
    <source>
        <strain evidence="2 3">IAM14233</strain>
    </source>
</reference>
<dbReference type="AlphaFoldDB" id="A0A348HH44"/>
<proteinExistence type="predicted"/>
<dbReference type="STRING" id="1123510.GCA_000620025_01319"/>
<keyword evidence="3" id="KW-1185">Reference proteome</keyword>
<dbReference type="KEGG" id="zpl:ZBT109_2213"/>
<dbReference type="RefSeq" id="WP_027706224.1">
    <property type="nucleotide sequence ID" value="NZ_AP018933.1"/>
</dbReference>
<keyword evidence="1" id="KW-1133">Transmembrane helix</keyword>
<dbReference type="Proteomes" id="UP000267342">
    <property type="component" value="Chromosome"/>
</dbReference>
<protein>
    <submittedName>
        <fullName evidence="2">ADP-heptose:LPS heptosyltransferase</fullName>
    </submittedName>
</protein>
<keyword evidence="1" id="KW-0812">Transmembrane</keyword>
<accession>A0A348HH44</accession>
<keyword evidence="2" id="KW-0808">Transferase</keyword>
<dbReference type="GO" id="GO:0016740">
    <property type="term" value="F:transferase activity"/>
    <property type="evidence" value="ECO:0007669"/>
    <property type="project" value="UniProtKB-KW"/>
</dbReference>
<gene>
    <name evidence="2" type="ORF">ZBT109_2213</name>
</gene>
<organism evidence="2 3">
    <name type="scientific">Zymobacter palmae</name>
    <dbReference type="NCBI Taxonomy" id="33074"/>
    <lineage>
        <taxon>Bacteria</taxon>
        <taxon>Pseudomonadati</taxon>
        <taxon>Pseudomonadota</taxon>
        <taxon>Gammaproteobacteria</taxon>
        <taxon>Oceanospirillales</taxon>
        <taxon>Halomonadaceae</taxon>
        <taxon>Zymobacter group</taxon>
        <taxon>Zymobacter</taxon>
    </lineage>
</organism>
<evidence type="ECO:0000313" key="2">
    <source>
        <dbReference type="EMBL" id="BBG30946.1"/>
    </source>
</evidence>
<keyword evidence="1" id="KW-0472">Membrane</keyword>
<name>A0A348HH44_9GAMM</name>
<dbReference type="InterPro" id="IPR010352">
    <property type="entry name" value="DUF945"/>
</dbReference>
<evidence type="ECO:0000313" key="3">
    <source>
        <dbReference type="Proteomes" id="UP000267342"/>
    </source>
</evidence>
<dbReference type="EMBL" id="AP018933">
    <property type="protein sequence ID" value="BBG30946.1"/>
    <property type="molecule type" value="Genomic_DNA"/>
</dbReference>
<evidence type="ECO:0000256" key="1">
    <source>
        <dbReference type="SAM" id="Phobius"/>
    </source>
</evidence>
<dbReference type="Pfam" id="PF06097">
    <property type="entry name" value="DUF945"/>
    <property type="match status" value="1"/>
</dbReference>